<name>A0ABM4UZJ2_COFAR</name>
<keyword evidence="5" id="KW-0539">Nucleus</keyword>
<dbReference type="Pfam" id="PF10996">
    <property type="entry name" value="Beta-Casp"/>
    <property type="match status" value="1"/>
</dbReference>
<protein>
    <submittedName>
        <fullName evidence="8">Uncharacterized protein isoform X1</fullName>
    </submittedName>
</protein>
<dbReference type="InterPro" id="IPR001279">
    <property type="entry name" value="Metallo-B-lactamas"/>
</dbReference>
<dbReference type="SMART" id="SM01027">
    <property type="entry name" value="Beta-Casp"/>
    <property type="match status" value="1"/>
</dbReference>
<reference evidence="8" key="1">
    <citation type="submission" date="2025-08" db="UniProtKB">
        <authorList>
            <consortium name="RefSeq"/>
        </authorList>
    </citation>
    <scope>IDENTIFICATION</scope>
    <source>
        <tissue evidence="8">Leaves</tissue>
    </source>
</reference>
<gene>
    <name evidence="8" type="primary">LOC113701678</name>
</gene>
<evidence type="ECO:0000256" key="2">
    <source>
        <dbReference type="ARBA" id="ARBA00004496"/>
    </source>
</evidence>
<comment type="subcellular location">
    <subcellularLocation>
        <location evidence="2">Cytoplasm</location>
    </subcellularLocation>
    <subcellularLocation>
        <location evidence="1">Nucleus</location>
    </subcellularLocation>
</comment>
<sequence length="717" mass="79842">MKSGKVCPASSLFILMKTTCLSEGKGYHFPPCHMLNIGGFQLLFDCPLDLSALSVFSPLPTNLSSLSDESVGECTCEASSISDCGWKRKQKVDKSLDASSLIHAEPCYKTVKSLKLWNISFIDVVLISSPVGMLGLPFLTRNRDFSAKIYATEATARLGQLMMEDLVKMHNEIRQFYGPEESTCPEWMKWDEVELLPSAIREILWGRDGDLCGWMPLYSVADVKGCMQNVQSLKYAEEACYNGTLLIRAFSSGLDIGTCNWSISSPKQRIAYLSSSIFASATATEFDYNPLRGSDVILFSDSTVCDALDKLENEDDGFNPADKKASKFSSKDDDKESYTEFLQNKDKFAEELEKLAFLCSCSLDSVKAGGSVLIPIARLGVLLQLLECITLSLQSSDLKVPIYIISSVAEELVAFLNVIPEWLCKQRQDKFYSGQPLFAFMDLLNEKRLFLFPVLYSPELLSIWHEPCIVICPHWSLRIGPAVHLLQHWCGDKNSLLVMEEGFNANLAFLPFKSMEIKVLQCSFLSGMNFRKAEFLLKLLKPKYVLFPEKLKQGKSFVNQSFSVIYYLENETVKVPKLKDSSELDIGIDLACQLGYTKLEKEEMSIARLKGELLVEQGKNVLFSGKEFAGSSQSRPLLYLGGVNLENFLTTLQSMGINATVEEAMTTDGSDKTSLVHILGPKKALIEVTAARTIVSTDDEYLSALISKAICNILNIV</sequence>
<keyword evidence="4" id="KW-0963">Cytoplasm</keyword>
<dbReference type="SUPFAM" id="SSF56281">
    <property type="entry name" value="Metallo-hydrolase/oxidoreductase"/>
    <property type="match status" value="1"/>
</dbReference>
<evidence type="ECO:0000313" key="7">
    <source>
        <dbReference type="Proteomes" id="UP001652660"/>
    </source>
</evidence>
<proteinExistence type="inferred from homology"/>
<evidence type="ECO:0000256" key="5">
    <source>
        <dbReference type="ARBA" id="ARBA00023242"/>
    </source>
</evidence>
<organism evidence="7 8">
    <name type="scientific">Coffea arabica</name>
    <name type="common">Arabian coffee</name>
    <dbReference type="NCBI Taxonomy" id="13443"/>
    <lineage>
        <taxon>Eukaryota</taxon>
        <taxon>Viridiplantae</taxon>
        <taxon>Streptophyta</taxon>
        <taxon>Embryophyta</taxon>
        <taxon>Tracheophyta</taxon>
        <taxon>Spermatophyta</taxon>
        <taxon>Magnoliopsida</taxon>
        <taxon>eudicotyledons</taxon>
        <taxon>Gunneridae</taxon>
        <taxon>Pentapetalae</taxon>
        <taxon>asterids</taxon>
        <taxon>lamiids</taxon>
        <taxon>Gentianales</taxon>
        <taxon>Rubiaceae</taxon>
        <taxon>Ixoroideae</taxon>
        <taxon>Gardenieae complex</taxon>
        <taxon>Bertiereae - Coffeeae clade</taxon>
        <taxon>Coffeeae</taxon>
        <taxon>Coffea</taxon>
    </lineage>
</organism>
<evidence type="ECO:0000256" key="1">
    <source>
        <dbReference type="ARBA" id="ARBA00004123"/>
    </source>
</evidence>
<dbReference type="Gene3D" id="3.60.15.10">
    <property type="entry name" value="Ribonuclease Z/Hydroxyacylglutathione hydrolase-like"/>
    <property type="match status" value="1"/>
</dbReference>
<keyword evidence="7" id="KW-1185">Reference proteome</keyword>
<dbReference type="PANTHER" id="PTHR46094:SF1">
    <property type="entry name" value="INTEGRATOR COMPLEX SUBUNIT 9"/>
    <property type="match status" value="1"/>
</dbReference>
<evidence type="ECO:0000256" key="3">
    <source>
        <dbReference type="ARBA" id="ARBA00006861"/>
    </source>
</evidence>
<comment type="similarity">
    <text evidence="3">Belongs to the metallo-beta-lactamase superfamily. RNA-metabolizing metallo-beta-lactamase-like family. INTS9 subfamily.</text>
</comment>
<accession>A0ABM4UZJ2</accession>
<evidence type="ECO:0000259" key="6">
    <source>
        <dbReference type="SMART" id="SM01027"/>
    </source>
</evidence>
<evidence type="ECO:0000256" key="4">
    <source>
        <dbReference type="ARBA" id="ARBA00022490"/>
    </source>
</evidence>
<evidence type="ECO:0000313" key="8">
    <source>
        <dbReference type="RefSeq" id="XP_071912711.1"/>
    </source>
</evidence>
<dbReference type="Gene3D" id="3.40.50.10890">
    <property type="match status" value="1"/>
</dbReference>
<dbReference type="PANTHER" id="PTHR46094">
    <property type="entry name" value="INTEGRATOR COMPLEX SUBUNIT 9"/>
    <property type="match status" value="1"/>
</dbReference>
<dbReference type="InterPro" id="IPR022712">
    <property type="entry name" value="Beta_Casp"/>
</dbReference>
<dbReference type="GeneID" id="113701678"/>
<dbReference type="RefSeq" id="XP_071912711.1">
    <property type="nucleotide sequence ID" value="XM_072056610.1"/>
</dbReference>
<dbReference type="InterPro" id="IPR027074">
    <property type="entry name" value="Integrator_9su"/>
</dbReference>
<dbReference type="Proteomes" id="UP001652660">
    <property type="component" value="Chromosome 7c"/>
</dbReference>
<feature type="domain" description="Beta-Casp" evidence="6">
    <location>
        <begin position="382"/>
        <end position="507"/>
    </location>
</feature>
<dbReference type="InterPro" id="IPR036866">
    <property type="entry name" value="RibonucZ/Hydroxyglut_hydro"/>
</dbReference>
<dbReference type="Pfam" id="PF16661">
    <property type="entry name" value="Lactamase_B_6"/>
    <property type="match status" value="1"/>
</dbReference>